<feature type="signal peptide" evidence="2">
    <location>
        <begin position="1"/>
        <end position="34"/>
    </location>
</feature>
<dbReference type="EMBL" id="CP077302">
    <property type="protein sequence ID" value="QXB19102.1"/>
    <property type="molecule type" value="Genomic_DNA"/>
</dbReference>
<proteinExistence type="predicted"/>
<dbReference type="NCBIfam" id="NF038186">
    <property type="entry name" value="YPDG_rpt"/>
    <property type="match status" value="2"/>
</dbReference>
<feature type="compositionally biased region" description="Basic and acidic residues" evidence="1">
    <location>
        <begin position="1232"/>
        <end position="1247"/>
    </location>
</feature>
<feature type="compositionally biased region" description="Basic and acidic residues" evidence="1">
    <location>
        <begin position="1115"/>
        <end position="1125"/>
    </location>
</feature>
<keyword evidence="5" id="KW-1185">Reference proteome</keyword>
<dbReference type="RefSeq" id="WP_092100727.1">
    <property type="nucleotide sequence ID" value="NZ_CP077302.1"/>
</dbReference>
<feature type="compositionally biased region" description="Basic and acidic residues" evidence="1">
    <location>
        <begin position="1534"/>
        <end position="1550"/>
    </location>
</feature>
<dbReference type="InterPro" id="IPR044055">
    <property type="entry name" value="RibLong"/>
</dbReference>
<feature type="compositionally biased region" description="Basic and acidic residues" evidence="1">
    <location>
        <begin position="878"/>
        <end position="887"/>
    </location>
</feature>
<sequence>MNKRHIGRRRGTSVAAAALSFALVAPFAQPVAFAAETGSEVNTVDGHTAKCGLDPNDPMARYNTQLVNTEGAEVVDAIANGYTTSVTDFTNAKHTVSGFVGVGGYGTITPGTGRFVEDGTRVFMQWMDEDGTVSPVYETQTHKVGTRQGRFAFDLRDGFTDSNGNFHQFRAVSSQLIRIWAEPQVEKRSGLLMYPMRTAPGLTTGQWQSAFPAKHGTFPLVGTNYQRAHIWMGYLPIDPETGKNFMMAEEVSENPLVGRNAEGRDLGTVTGDEVIVGRVWHETGLGADQANIVTGPAFKTPASTSKDTPAVGYKVYFTTLTEEGITGLANAHEQDMFVRPGAVADLVKEHPEWLRKTWVATTDETGQYALDLKGDYDEVAKNRGYYAWVEDASGTVVQTHSVGAPMEFKFNFSRQASNWVAFPTPNRLSGAVASMNFAVTGSPEANNLALHVVNFDNMNNLAHREDVAKLAIDGALPGTANRIVWTNAAGKVVDPATGEPIEGVDPRDPDVGTQIEQCGDEANASLTVPKSAKDGDTFTAWFYAGPNPIAADSFSVTADQAAEVDPRYGDVHWDEDPETDGYQSLPPKFFKEDRDGVKVDKENDVTDSVEGEKYEFAPKFRMPLRDENGDPIEEQARNADGSPQFATEPVVDENGDPVLDDEGNLQEKQVLDDAGNPIPVMEQKIGVPEGFAIDPATGVVTIPENYLPKDGEDPVVVPVRVTYAHGSVDVTDVTFHPTKKYNDVFEPSYDTTLVVPGTDAESKPKFTKNGEPFENVPAKSKFELKNEDGSDWTGPEGYTVTVDPETGAVTVKADPEKIKELGEDGKPVAPEEFDVPVKVTYPDGTVDDATAKFQLDTDGDGEPDVTDEDDDNDGIPDSEDKNPRDPEVGNDAYVYEPKYDQDGSGKPGEDVTVDKPVFKDKDGKDTKAPEGTKFTPGENVPDGVTIDENTGEIKVTIPEDAKPGDKITVPVVVTYPDGTTDTVDVPVTVEQPDAPAPSIETGTEVDEVPANGEPKTLDDKVKNPTEDMTGDVLDKDGNPIKDAKVEIDPNTGEIKVTVPKGTDPQDATVVVKDKDGNPVDNPIDIKITEPKDETPAPSIETGTEVDEVPANGEPKTLDDKVKNPTEDMTGDVLDKDGNPIKDAKVEIDPNTGEIKVTVPKGTDPQDATVVVKDKDGNPVDNPIDIKITEPKDETPAPSIETGTEVDEVPANGEPKTLDDKVKNPTEDMTGDVLDKDGNPIKDAKVEIDPNTGEIKVTVPKGTDPQDATVVVKDKDGNPVDNPIDIKITEPKDETPAPSIETGTEVDEVPANGEPKTLDDKVKNPTEDMTGDVLDKDGNPIKDAKVEVDPNTGEIKVTVPEGTKPQDATVVVKDKDGNKVGEIDINIVDPKSDAAKNVPNYGDRKNVEAGKTEKSDPFEGKTDVPVKEAKGKPSAGSEGWTFKTGKTDGVVEATAPDYKEVEEKINSELPNIDSSWEKFKEIFTPYVLPSVDVDFTYNDGSTNSATAGFDLVGKDGKSLLDPNGDFDGDGISNKNEIEKGTNPADVDKGDNTDTTAPTVDPVKPGDREITGKDDRPNSKITVTFPDGTKEEAITDKDGNWKVDVPAGIELKPGDKITVIDEAGNDTTATVGIDTAKCVATSVGFGLPLIALLPIGLATQLEIPGLSDFAAQANAQIQNANTQIQQQLGIFNPQLATQVDAINAKLGQYGTDLATVAGGLALIAAGILAGTIIYDNCTPGGGSSVKDLELKGSSGKTYAGSSKEEKAPATTQKAEPKN</sequence>
<evidence type="ECO:0000256" key="2">
    <source>
        <dbReference type="SAM" id="SignalP"/>
    </source>
</evidence>
<dbReference type="InterPro" id="IPR013783">
    <property type="entry name" value="Ig-like_fold"/>
</dbReference>
<feature type="compositionally biased region" description="Basic and acidic residues" evidence="1">
    <location>
        <begin position="1215"/>
        <end position="1225"/>
    </location>
</feature>
<accession>A0ABX8KXI2</accession>
<feature type="compositionally biased region" description="Basic and acidic residues" evidence="1">
    <location>
        <begin position="1132"/>
        <end position="1147"/>
    </location>
</feature>
<feature type="region of interest" description="Disordered" evidence="1">
    <location>
        <begin position="848"/>
        <end position="964"/>
    </location>
</feature>
<dbReference type="InterPro" id="IPR028974">
    <property type="entry name" value="TSP_type-3_rpt"/>
</dbReference>
<organism evidence="4 5">
    <name type="scientific">Corynebacterium coyleae</name>
    <dbReference type="NCBI Taxonomy" id="53374"/>
    <lineage>
        <taxon>Bacteria</taxon>
        <taxon>Bacillati</taxon>
        <taxon>Actinomycetota</taxon>
        <taxon>Actinomycetes</taxon>
        <taxon>Mycobacteriales</taxon>
        <taxon>Corynebacteriaceae</taxon>
        <taxon>Corynebacterium</taxon>
    </lineage>
</organism>
<name>A0ABX8KXI2_9CORY</name>
<dbReference type="Gene3D" id="4.10.1080.10">
    <property type="entry name" value="TSP type-3 repeat"/>
    <property type="match status" value="1"/>
</dbReference>
<feature type="compositionally biased region" description="Low complexity" evidence="1">
    <location>
        <begin position="977"/>
        <end position="989"/>
    </location>
</feature>
<dbReference type="InterPro" id="IPR006311">
    <property type="entry name" value="TAT_signal"/>
</dbReference>
<feature type="region of interest" description="Disordered" evidence="1">
    <location>
        <begin position="1390"/>
        <end position="1448"/>
    </location>
</feature>
<feature type="region of interest" description="Disordered" evidence="1">
    <location>
        <begin position="977"/>
        <end position="1374"/>
    </location>
</feature>
<evidence type="ECO:0000313" key="4">
    <source>
        <dbReference type="EMBL" id="QXB19102.1"/>
    </source>
</evidence>
<dbReference type="GeneID" id="92749182"/>
<evidence type="ECO:0000256" key="1">
    <source>
        <dbReference type="SAM" id="MobiDB-lite"/>
    </source>
</evidence>
<feature type="domain" description="Long Rib" evidence="3">
    <location>
        <begin position="894"/>
        <end position="990"/>
    </location>
</feature>
<feature type="compositionally biased region" description="Basic and acidic residues" evidence="1">
    <location>
        <begin position="1032"/>
        <end position="1047"/>
    </location>
</feature>
<feature type="compositionally biased region" description="Basic and acidic residues" evidence="1">
    <location>
        <begin position="1315"/>
        <end position="1325"/>
    </location>
</feature>
<feature type="compositionally biased region" description="Acidic residues" evidence="1">
    <location>
        <begin position="857"/>
        <end position="877"/>
    </location>
</feature>
<reference evidence="4 5" key="1">
    <citation type="submission" date="2021-06" db="EMBL/GenBank/DDBJ databases">
        <title>FDA dAtabase for Regulatory Grade micrObial Sequences (FDA-ARGOS): Supporting development and validation of Infectious Disease Dx tests.</title>
        <authorList>
            <person name="Sproer C."/>
            <person name="Gronow S."/>
            <person name="Severitt S."/>
            <person name="Schroder I."/>
            <person name="Tallon L."/>
            <person name="Sadzewicz L."/>
            <person name="Zhao X."/>
            <person name="Boylan J."/>
            <person name="Ott S."/>
            <person name="Bowen H."/>
            <person name="Vavikolanu K."/>
            <person name="Mehta A."/>
            <person name="Aluvathingal J."/>
            <person name="Nadendla S."/>
            <person name="Lowell S."/>
            <person name="Myers T."/>
            <person name="Yan Y."/>
        </authorList>
    </citation>
    <scope>NUCLEOTIDE SEQUENCE [LARGE SCALE GENOMIC DNA]</scope>
    <source>
        <strain evidence="4 5">FDAARGOS 1425</strain>
    </source>
</reference>
<dbReference type="Proteomes" id="UP000683520">
    <property type="component" value="Chromosome"/>
</dbReference>
<feature type="chain" id="PRO_5046641489" evidence="2">
    <location>
        <begin position="35"/>
        <end position="1776"/>
    </location>
</feature>
<evidence type="ECO:0000313" key="5">
    <source>
        <dbReference type="Proteomes" id="UP000683520"/>
    </source>
</evidence>
<evidence type="ECO:0000259" key="3">
    <source>
        <dbReference type="Pfam" id="PF18957"/>
    </source>
</evidence>
<feature type="compositionally biased region" description="Basic and acidic residues" evidence="1">
    <location>
        <begin position="1562"/>
        <end position="1576"/>
    </location>
</feature>
<dbReference type="Gene3D" id="2.60.40.10">
    <property type="entry name" value="Immunoglobulins"/>
    <property type="match status" value="1"/>
</dbReference>
<dbReference type="Pfam" id="PF18957">
    <property type="entry name" value="RibLong"/>
    <property type="match status" value="2"/>
</dbReference>
<dbReference type="PROSITE" id="PS51318">
    <property type="entry name" value="TAT"/>
    <property type="match status" value="1"/>
</dbReference>
<gene>
    <name evidence="4" type="ORF">I6L55_03185</name>
</gene>
<feature type="compositionally biased region" description="Basic and acidic residues" evidence="1">
    <location>
        <begin position="1015"/>
        <end position="1025"/>
    </location>
</feature>
<feature type="region of interest" description="Disordered" evidence="1">
    <location>
        <begin position="1521"/>
        <end position="1578"/>
    </location>
</feature>
<feature type="compositionally biased region" description="Basic and acidic residues" evidence="1">
    <location>
        <begin position="1401"/>
        <end position="1430"/>
    </location>
</feature>
<feature type="domain" description="Long Rib" evidence="3">
    <location>
        <begin position="745"/>
        <end position="854"/>
    </location>
</feature>
<feature type="compositionally biased region" description="Polar residues" evidence="1">
    <location>
        <begin position="1767"/>
        <end position="1776"/>
    </location>
</feature>
<feature type="compositionally biased region" description="Basic and acidic residues" evidence="1">
    <location>
        <begin position="1332"/>
        <end position="1347"/>
    </location>
</feature>
<feature type="compositionally biased region" description="Basic and acidic residues" evidence="1">
    <location>
        <begin position="897"/>
        <end position="930"/>
    </location>
</feature>
<protein>
    <submittedName>
        <fullName evidence="4">YPDG domain-containing protein</fullName>
    </submittedName>
</protein>
<feature type="region of interest" description="Disordered" evidence="1">
    <location>
        <begin position="1752"/>
        <end position="1776"/>
    </location>
</feature>
<keyword evidence="2" id="KW-0732">Signal</keyword>